<gene>
    <name evidence="2" type="ORF">TWF696_007888</name>
</gene>
<evidence type="ECO:0000313" key="2">
    <source>
        <dbReference type="EMBL" id="KAK6344246.1"/>
    </source>
</evidence>
<evidence type="ECO:0000313" key="3">
    <source>
        <dbReference type="Proteomes" id="UP001375240"/>
    </source>
</evidence>
<feature type="compositionally biased region" description="Low complexity" evidence="1">
    <location>
        <begin position="30"/>
        <end position="50"/>
    </location>
</feature>
<organism evidence="2 3">
    <name type="scientific">Orbilia brochopaga</name>
    <dbReference type="NCBI Taxonomy" id="3140254"/>
    <lineage>
        <taxon>Eukaryota</taxon>
        <taxon>Fungi</taxon>
        <taxon>Dikarya</taxon>
        <taxon>Ascomycota</taxon>
        <taxon>Pezizomycotina</taxon>
        <taxon>Orbiliomycetes</taxon>
        <taxon>Orbiliales</taxon>
        <taxon>Orbiliaceae</taxon>
        <taxon>Orbilia</taxon>
    </lineage>
</organism>
<feature type="region of interest" description="Disordered" evidence="1">
    <location>
        <begin position="17"/>
        <end position="60"/>
    </location>
</feature>
<keyword evidence="3" id="KW-1185">Reference proteome</keyword>
<name>A0AAV9ULF8_9PEZI</name>
<protein>
    <submittedName>
        <fullName evidence="2">Uncharacterized protein</fullName>
    </submittedName>
</protein>
<comment type="caution">
    <text evidence="2">The sequence shown here is derived from an EMBL/GenBank/DDBJ whole genome shotgun (WGS) entry which is preliminary data.</text>
</comment>
<proteinExistence type="predicted"/>
<evidence type="ECO:0000256" key="1">
    <source>
        <dbReference type="SAM" id="MobiDB-lite"/>
    </source>
</evidence>
<dbReference type="EMBL" id="JAVHNQ010000006">
    <property type="protein sequence ID" value="KAK6344246.1"/>
    <property type="molecule type" value="Genomic_DNA"/>
</dbReference>
<sequence>MRLSITRNLGLPLAATFIPSPTSAQPNWLPRTSPATATVPPSLPTTTLSRDSGNMASLDR</sequence>
<dbReference type="Proteomes" id="UP001375240">
    <property type="component" value="Unassembled WGS sequence"/>
</dbReference>
<reference evidence="2 3" key="1">
    <citation type="submission" date="2019-10" db="EMBL/GenBank/DDBJ databases">
        <authorList>
            <person name="Palmer J.M."/>
        </authorList>
    </citation>
    <scope>NUCLEOTIDE SEQUENCE [LARGE SCALE GENOMIC DNA]</scope>
    <source>
        <strain evidence="2 3">TWF696</strain>
    </source>
</reference>
<feature type="compositionally biased region" description="Polar residues" evidence="1">
    <location>
        <begin position="51"/>
        <end position="60"/>
    </location>
</feature>
<dbReference type="AlphaFoldDB" id="A0AAV9ULF8"/>
<accession>A0AAV9ULF8</accession>